<dbReference type="Proteomes" id="UP000285820">
    <property type="component" value="Unassembled WGS sequence"/>
</dbReference>
<dbReference type="OrthoDB" id="9771212at2"/>
<dbReference type="RefSeq" id="WP_055039425.1">
    <property type="nucleotide sequence ID" value="NZ_CVRS01000064.1"/>
</dbReference>
<reference evidence="1" key="2">
    <citation type="submission" date="2015-05" db="EMBL/GenBank/DDBJ databases">
        <authorList>
            <person name="Wang D.B."/>
            <person name="Wang M."/>
        </authorList>
    </citation>
    <scope>NUCLEOTIDE SEQUENCE [LARGE SCALE GENOMIC DNA]</scope>
    <source>
        <strain evidence="1">L1-83</strain>
    </source>
</reference>
<dbReference type="EMBL" id="QRUN01000008">
    <property type="protein sequence ID" value="RGR68751.1"/>
    <property type="molecule type" value="Genomic_DNA"/>
</dbReference>
<organism evidence="1 3">
    <name type="scientific">Roseburia inulinivorans</name>
    <dbReference type="NCBI Taxonomy" id="360807"/>
    <lineage>
        <taxon>Bacteria</taxon>
        <taxon>Bacillati</taxon>
        <taxon>Bacillota</taxon>
        <taxon>Clostridia</taxon>
        <taxon>Lachnospirales</taxon>
        <taxon>Lachnospiraceae</taxon>
        <taxon>Roseburia</taxon>
    </lineage>
</organism>
<keyword evidence="3" id="KW-1185">Reference proteome</keyword>
<reference evidence="2 4" key="3">
    <citation type="submission" date="2018-08" db="EMBL/GenBank/DDBJ databases">
        <title>A genome reference for cultivated species of the human gut microbiota.</title>
        <authorList>
            <person name="Zou Y."/>
            <person name="Xue W."/>
            <person name="Luo G."/>
        </authorList>
    </citation>
    <scope>NUCLEOTIDE SEQUENCE [LARGE SCALE GENOMIC DNA]</scope>
    <source>
        <strain evidence="2 4">AF24-4</strain>
    </source>
</reference>
<dbReference type="Pfam" id="PF08902">
    <property type="entry name" value="DUF1848"/>
    <property type="match status" value="1"/>
</dbReference>
<name>A0A0M6WJH8_9FIRM</name>
<accession>A0A0M6WJH8</accession>
<dbReference type="EMBL" id="CVRS01000064">
    <property type="protein sequence ID" value="CRL36327.1"/>
    <property type="molecule type" value="Genomic_DNA"/>
</dbReference>
<evidence type="ECO:0000313" key="2">
    <source>
        <dbReference type="EMBL" id="RGR68751.1"/>
    </source>
</evidence>
<dbReference type="Proteomes" id="UP000049828">
    <property type="component" value="Unassembled WGS sequence"/>
</dbReference>
<evidence type="ECO:0000313" key="1">
    <source>
        <dbReference type="EMBL" id="CRL36327.1"/>
    </source>
</evidence>
<dbReference type="AlphaFoldDB" id="A0A0M6WJH8"/>
<sequence length="313" mass="36761">MIISASRRTDIPSYYSEWMLNRLKEKYVLVRNPMNIHQVSKIDLSPNVVDAIVFWTKNPTPMLGRLDELKDYIYYFQFTLTAYGPDVERNLPSKNRIIIPTFQELSKEIGKEKVVWRYDPIFFNEQYSMQYHCKYFELLASKLAGYTEKCTVSFMDLYRNTERNVKPLNIVKDTREMQKELLKRFVEIARQYDLYIDTCAELADFHELGVEHAHCIDRERIERIGGFKLNVDKDTNQRAECGCVASIDIGAYNTCKNGCLYCYANYSENTVTRNFGLHNPQSPLLFGKIDEFDTIKERKVKSLIETQLSLFDD</sequence>
<dbReference type="InterPro" id="IPR014998">
    <property type="entry name" value="DUF1848"/>
</dbReference>
<protein>
    <submittedName>
        <fullName evidence="2">DUF1848 domain-containing protein</fullName>
    </submittedName>
</protein>
<gene>
    <name evidence="2" type="ORF">DWY29_07690</name>
    <name evidence="1" type="ORF">RIL183_18991</name>
</gene>
<proteinExistence type="predicted"/>
<evidence type="ECO:0000313" key="4">
    <source>
        <dbReference type="Proteomes" id="UP000285820"/>
    </source>
</evidence>
<evidence type="ECO:0000313" key="3">
    <source>
        <dbReference type="Proteomes" id="UP000049828"/>
    </source>
</evidence>
<reference evidence="3" key="1">
    <citation type="submission" date="2015-05" db="EMBL/GenBank/DDBJ databases">
        <authorList>
            <consortium name="Pathogen Informatics"/>
        </authorList>
    </citation>
    <scope>NUCLEOTIDE SEQUENCE [LARGE SCALE GENOMIC DNA]</scope>
    <source>
        <strain evidence="3">L1-83</strain>
    </source>
</reference>